<comment type="caution">
    <text evidence="2">The sequence shown here is derived from an EMBL/GenBank/DDBJ whole genome shotgun (WGS) entry which is preliminary data.</text>
</comment>
<dbReference type="EMBL" id="JAGMWN010000003">
    <property type="protein sequence ID" value="MBP5856844.1"/>
    <property type="molecule type" value="Genomic_DNA"/>
</dbReference>
<dbReference type="AlphaFoldDB" id="A0A8J7S193"/>
<gene>
    <name evidence="2" type="ORF">KAJ83_07485</name>
</gene>
<dbReference type="InterPro" id="IPR029058">
    <property type="entry name" value="AB_hydrolase_fold"/>
</dbReference>
<dbReference type="InterPro" id="IPR050228">
    <property type="entry name" value="Carboxylesterase_BioH"/>
</dbReference>
<dbReference type="SUPFAM" id="SSF53474">
    <property type="entry name" value="alpha/beta-Hydrolases"/>
    <property type="match status" value="1"/>
</dbReference>
<evidence type="ECO:0000313" key="2">
    <source>
        <dbReference type="EMBL" id="MBP5856844.1"/>
    </source>
</evidence>
<dbReference type="PRINTS" id="PR00111">
    <property type="entry name" value="ABHYDROLASE"/>
</dbReference>
<sequence>MLNCHSIGGGVPLVLLHAIGLDHESWRDVQEALAPGHRVIAVDQRGHGGSPGVVGEPSLADYADDTARLIESLDLGPVIVVGLSFGGMIAQHLTIRRPDLVSRLVLCGCPGRFPDDIRPALAARGEDARRGGMGGVVEPTLERWFTPEFLASGGAERVRRRLLSDDVSGWAAGWRAISNHDAQEALMGVGCETLCVAGALDKATPPAMVRALADAIPRARYAEIPGAPHIMHLERHDAFVRVIGDFVDKG</sequence>
<protein>
    <submittedName>
        <fullName evidence="2">Alpha/beta fold hydrolase</fullName>
    </submittedName>
</protein>
<evidence type="ECO:0000259" key="1">
    <source>
        <dbReference type="Pfam" id="PF00561"/>
    </source>
</evidence>
<organism evidence="2 3">
    <name type="scientific">Marivibrio halodurans</name>
    <dbReference type="NCBI Taxonomy" id="2039722"/>
    <lineage>
        <taxon>Bacteria</taxon>
        <taxon>Pseudomonadati</taxon>
        <taxon>Pseudomonadota</taxon>
        <taxon>Alphaproteobacteria</taxon>
        <taxon>Rhodospirillales</taxon>
        <taxon>Rhodospirillaceae</taxon>
        <taxon>Marivibrio</taxon>
    </lineage>
</organism>
<dbReference type="PANTHER" id="PTHR43194">
    <property type="entry name" value="HYDROLASE ALPHA/BETA FOLD FAMILY"/>
    <property type="match status" value="1"/>
</dbReference>
<dbReference type="GO" id="GO:0016787">
    <property type="term" value="F:hydrolase activity"/>
    <property type="evidence" value="ECO:0007669"/>
    <property type="project" value="UniProtKB-KW"/>
</dbReference>
<reference evidence="2" key="1">
    <citation type="submission" date="2021-04" db="EMBL/GenBank/DDBJ databases">
        <authorList>
            <person name="Zhang D.-C."/>
        </authorList>
    </citation>
    <scope>NUCLEOTIDE SEQUENCE</scope>
    <source>
        <strain evidence="2">CGMCC 1.15697</strain>
    </source>
</reference>
<accession>A0A8J7S193</accession>
<proteinExistence type="predicted"/>
<keyword evidence="2" id="KW-0378">Hydrolase</keyword>
<dbReference type="Gene3D" id="3.40.50.1820">
    <property type="entry name" value="alpha/beta hydrolase"/>
    <property type="match status" value="1"/>
</dbReference>
<dbReference type="Proteomes" id="UP000672602">
    <property type="component" value="Unassembled WGS sequence"/>
</dbReference>
<dbReference type="InterPro" id="IPR000073">
    <property type="entry name" value="AB_hydrolase_1"/>
</dbReference>
<dbReference type="PANTHER" id="PTHR43194:SF2">
    <property type="entry name" value="PEROXISOMAL MEMBRANE PROTEIN LPX1"/>
    <property type="match status" value="1"/>
</dbReference>
<dbReference type="Pfam" id="PF00561">
    <property type="entry name" value="Abhydrolase_1"/>
    <property type="match status" value="1"/>
</dbReference>
<name>A0A8J7S193_9PROT</name>
<dbReference type="RefSeq" id="WP_210681432.1">
    <property type="nucleotide sequence ID" value="NZ_JAGMWN010000003.1"/>
</dbReference>
<evidence type="ECO:0000313" key="3">
    <source>
        <dbReference type="Proteomes" id="UP000672602"/>
    </source>
</evidence>
<feature type="domain" description="AB hydrolase-1" evidence="1">
    <location>
        <begin position="12"/>
        <end position="235"/>
    </location>
</feature>
<keyword evidence="3" id="KW-1185">Reference proteome</keyword>